<keyword evidence="1" id="KW-0732">Signal</keyword>
<evidence type="ECO:0000256" key="1">
    <source>
        <dbReference type="SAM" id="SignalP"/>
    </source>
</evidence>
<proteinExistence type="predicted"/>
<keyword evidence="2" id="KW-1185">Reference proteome</keyword>
<protein>
    <submittedName>
        <fullName evidence="3">Uncharacterized protein</fullName>
    </submittedName>
</protein>
<accession>A0AAF3FAP5</accession>
<evidence type="ECO:0000313" key="3">
    <source>
        <dbReference type="WBParaSite" id="MBELARI_LOCUS3015"/>
    </source>
</evidence>
<sequence>MLLRLSMILFAIHWINADREIVNVGNSFQVLDPNQELTIGGDSSGERIPSRLLSLNSMQIAMKYLRKQKEKQ</sequence>
<feature type="signal peptide" evidence="1">
    <location>
        <begin position="1"/>
        <end position="17"/>
    </location>
</feature>
<evidence type="ECO:0000313" key="2">
    <source>
        <dbReference type="Proteomes" id="UP000887575"/>
    </source>
</evidence>
<reference evidence="3" key="1">
    <citation type="submission" date="2024-02" db="UniProtKB">
        <authorList>
            <consortium name="WormBaseParasite"/>
        </authorList>
    </citation>
    <scope>IDENTIFICATION</scope>
</reference>
<organism evidence="2 3">
    <name type="scientific">Mesorhabditis belari</name>
    <dbReference type="NCBI Taxonomy" id="2138241"/>
    <lineage>
        <taxon>Eukaryota</taxon>
        <taxon>Metazoa</taxon>
        <taxon>Ecdysozoa</taxon>
        <taxon>Nematoda</taxon>
        <taxon>Chromadorea</taxon>
        <taxon>Rhabditida</taxon>
        <taxon>Rhabditina</taxon>
        <taxon>Rhabditomorpha</taxon>
        <taxon>Rhabditoidea</taxon>
        <taxon>Rhabditidae</taxon>
        <taxon>Mesorhabditinae</taxon>
        <taxon>Mesorhabditis</taxon>
    </lineage>
</organism>
<dbReference type="WBParaSite" id="MBELARI_LOCUS3015">
    <property type="protein sequence ID" value="MBELARI_LOCUS3015"/>
    <property type="gene ID" value="MBELARI_LOCUS3015"/>
</dbReference>
<dbReference type="AlphaFoldDB" id="A0AAF3FAP5"/>
<feature type="chain" id="PRO_5041988866" evidence="1">
    <location>
        <begin position="18"/>
        <end position="72"/>
    </location>
</feature>
<dbReference type="Proteomes" id="UP000887575">
    <property type="component" value="Unassembled WGS sequence"/>
</dbReference>
<name>A0AAF3FAP5_9BILA</name>